<proteinExistence type="predicted"/>
<gene>
    <name evidence="1" type="ORF">RHMOL_Rhmol02G0107100</name>
</gene>
<comment type="caution">
    <text evidence="1">The sequence shown here is derived from an EMBL/GenBank/DDBJ whole genome shotgun (WGS) entry which is preliminary data.</text>
</comment>
<name>A0ACC0PNG7_RHOML</name>
<keyword evidence="2" id="KW-1185">Reference proteome</keyword>
<evidence type="ECO:0000313" key="1">
    <source>
        <dbReference type="EMBL" id="KAI8567258.1"/>
    </source>
</evidence>
<sequence>MITCFLVPSLTLSTTSAHASSCSDFVFLNNQVFASCTNLPYLDSFLHWTHNASSSTLHAAYRHTQVSSSTWVAWGINPTMIGMIGTQAIVAYAKPDGTVVVFTSPISRYGTRLPEGNLSFPVSDLSASYFNNEMIIFVVIELPENTTSVNHVWQHGPVFGSNLGMHQVSRNHLQSMGTLDLSSGQASTSDGGKIFGRN</sequence>
<organism evidence="1 2">
    <name type="scientific">Rhododendron molle</name>
    <name type="common">Chinese azalea</name>
    <name type="synonym">Azalea mollis</name>
    <dbReference type="NCBI Taxonomy" id="49168"/>
    <lineage>
        <taxon>Eukaryota</taxon>
        <taxon>Viridiplantae</taxon>
        <taxon>Streptophyta</taxon>
        <taxon>Embryophyta</taxon>
        <taxon>Tracheophyta</taxon>
        <taxon>Spermatophyta</taxon>
        <taxon>Magnoliopsida</taxon>
        <taxon>eudicotyledons</taxon>
        <taxon>Gunneridae</taxon>
        <taxon>Pentapetalae</taxon>
        <taxon>asterids</taxon>
        <taxon>Ericales</taxon>
        <taxon>Ericaceae</taxon>
        <taxon>Ericoideae</taxon>
        <taxon>Rhodoreae</taxon>
        <taxon>Rhododendron</taxon>
    </lineage>
</organism>
<reference evidence="1" key="1">
    <citation type="submission" date="2022-02" db="EMBL/GenBank/DDBJ databases">
        <title>Plant Genome Project.</title>
        <authorList>
            <person name="Zhang R.-G."/>
        </authorList>
    </citation>
    <scope>NUCLEOTIDE SEQUENCE</scope>
    <source>
        <strain evidence="1">AT1</strain>
    </source>
</reference>
<accession>A0ACC0PNG7</accession>
<dbReference type="Proteomes" id="UP001062846">
    <property type="component" value="Chromosome 2"/>
</dbReference>
<dbReference type="EMBL" id="CM046389">
    <property type="protein sequence ID" value="KAI8567258.1"/>
    <property type="molecule type" value="Genomic_DNA"/>
</dbReference>
<protein>
    <submittedName>
        <fullName evidence="1">Uncharacterized protein</fullName>
    </submittedName>
</protein>
<evidence type="ECO:0000313" key="2">
    <source>
        <dbReference type="Proteomes" id="UP001062846"/>
    </source>
</evidence>